<feature type="signal peptide" evidence="2">
    <location>
        <begin position="1"/>
        <end position="16"/>
    </location>
</feature>
<feature type="compositionally biased region" description="Basic residues" evidence="1">
    <location>
        <begin position="366"/>
        <end position="375"/>
    </location>
</feature>
<feature type="compositionally biased region" description="Basic and acidic residues" evidence="1">
    <location>
        <begin position="884"/>
        <end position="893"/>
    </location>
</feature>
<feature type="compositionally biased region" description="Polar residues" evidence="1">
    <location>
        <begin position="316"/>
        <end position="332"/>
    </location>
</feature>
<feature type="compositionally biased region" description="Basic and acidic residues" evidence="1">
    <location>
        <begin position="581"/>
        <end position="595"/>
    </location>
</feature>
<name>A0A9W9YPN3_9CNID</name>
<dbReference type="OrthoDB" id="5972748at2759"/>
<feature type="compositionally biased region" description="Acidic residues" evidence="1">
    <location>
        <begin position="596"/>
        <end position="606"/>
    </location>
</feature>
<evidence type="ECO:0000313" key="4">
    <source>
        <dbReference type="Proteomes" id="UP001163046"/>
    </source>
</evidence>
<evidence type="ECO:0000313" key="3">
    <source>
        <dbReference type="EMBL" id="KAJ7361875.1"/>
    </source>
</evidence>
<keyword evidence="2" id="KW-0732">Signal</keyword>
<feature type="compositionally biased region" description="Polar residues" evidence="1">
    <location>
        <begin position="636"/>
        <end position="645"/>
    </location>
</feature>
<dbReference type="Proteomes" id="UP001163046">
    <property type="component" value="Unassembled WGS sequence"/>
</dbReference>
<feature type="compositionally biased region" description="Polar residues" evidence="1">
    <location>
        <begin position="661"/>
        <end position="672"/>
    </location>
</feature>
<keyword evidence="4" id="KW-1185">Reference proteome</keyword>
<sequence length="903" mass="100306">MRCYQLCWVILGIVFAAENAQRCVVSGMPVEKIDGSKLCSLNFRPMPAKGERFRIAFEILYRKTTSVIANSSNCNLEFWNDATRRNLPSGNKRSFDHLEVRLTRENPELFKIYIDEAAQGWFDSKANSIIRIVCPNRKFDCIRFLTTEEGGSPVRRSLLSINQLYMYNDPDDSIPLKPLILVLTGAVILVIAGSLCADCKKTTDKDDESISEARPQLVSCQQRSSQHKFTPEEEQVQEEIIFESKDVVVIETVEKIEGDISVEANNHKPLTTIAQYEAPPVSVQHEAPNSTQPHVSTHPPVPPTSTHPPVPPTSSESGAQSSTQHVQANNTHPGPEAGEQTKRASKPGSTKKKRGSEHEQEEHKGKFWKRTRSHKGSSTSGSARTADRTSGGVLKDEEHKDRRSRKESKEQKMKNGKTKGRTGSTDSEKDEKNAVHDDHPERPREASPSLERHARGLPTPPGTSVPALPVRPIPQRQISAPDGVEEDNDYETVETRKTRSMESSRRFARTAGSRAPAGSRTPAADDDYDVVQVTVGKPRPPSLGYDSIGESAGTGARKTSEIYEVVDDTSETVGYCVVPEAGKEKGKKTDVKNEEMAEDNDEDPEDPYSRIKYGEAPENSEPYEDEEDPYSKIKYQKQQEATENSEMYEDVEKDTEESNRNRPQSDTVVLQRSENELPKRPNTIHVIRSAGEVTQTEGEVTSAPFDYTYAEVDLSKKSRQRRKTEGDETTEEERWDSENPPPLPPTYVSSRQIQIEMGRNADSSMDAADNLYDEVATAGERERPPNMELLIPEDDSKRFSSVSGDYEVVELVTKPGKPVVNKVNDEYSEVVVHGPRSSKANSGRAGPVHVEVCSAPANISVTVTSSSEEAVQDGDSEELAHYEQVAPRKDNRGGAKVSDVAWV</sequence>
<reference evidence="3" key="1">
    <citation type="submission" date="2023-01" db="EMBL/GenBank/DDBJ databases">
        <title>Genome assembly of the deep-sea coral Lophelia pertusa.</title>
        <authorList>
            <person name="Herrera S."/>
            <person name="Cordes E."/>
        </authorList>
    </citation>
    <scope>NUCLEOTIDE SEQUENCE</scope>
    <source>
        <strain evidence="3">USNM1676648</strain>
        <tissue evidence="3">Polyp</tissue>
    </source>
</reference>
<feature type="compositionally biased region" description="Basic residues" evidence="1">
    <location>
        <begin position="343"/>
        <end position="355"/>
    </location>
</feature>
<feature type="compositionally biased region" description="Basic and acidic residues" evidence="1">
    <location>
        <begin position="493"/>
        <end position="505"/>
    </location>
</feature>
<comment type="caution">
    <text evidence="3">The sequence shown here is derived from an EMBL/GenBank/DDBJ whole genome shotgun (WGS) entry which is preliminary data.</text>
</comment>
<evidence type="ECO:0000256" key="2">
    <source>
        <dbReference type="SAM" id="SignalP"/>
    </source>
</evidence>
<dbReference type="EMBL" id="MU827308">
    <property type="protein sequence ID" value="KAJ7361875.1"/>
    <property type="molecule type" value="Genomic_DNA"/>
</dbReference>
<feature type="compositionally biased region" description="Basic and acidic residues" evidence="1">
    <location>
        <begin position="426"/>
        <end position="454"/>
    </location>
</feature>
<dbReference type="AlphaFoldDB" id="A0A9W9YPN3"/>
<feature type="compositionally biased region" description="Acidic residues" evidence="1">
    <location>
        <begin position="646"/>
        <end position="655"/>
    </location>
</feature>
<feature type="compositionally biased region" description="Pro residues" evidence="1">
    <location>
        <begin position="299"/>
        <end position="312"/>
    </location>
</feature>
<feature type="region of interest" description="Disordered" evidence="1">
    <location>
        <begin position="283"/>
        <end position="561"/>
    </location>
</feature>
<feature type="chain" id="PRO_5040779951" evidence="2">
    <location>
        <begin position="17"/>
        <end position="903"/>
    </location>
</feature>
<gene>
    <name evidence="3" type="ORF">OS493_014520</name>
</gene>
<feature type="region of interest" description="Disordered" evidence="1">
    <location>
        <begin position="884"/>
        <end position="903"/>
    </location>
</feature>
<protein>
    <submittedName>
        <fullName evidence="3">Uncharacterized protein</fullName>
    </submittedName>
</protein>
<feature type="region of interest" description="Disordered" evidence="1">
    <location>
        <begin position="577"/>
        <end position="747"/>
    </location>
</feature>
<proteinExistence type="predicted"/>
<organism evidence="3 4">
    <name type="scientific">Desmophyllum pertusum</name>
    <dbReference type="NCBI Taxonomy" id="174260"/>
    <lineage>
        <taxon>Eukaryota</taxon>
        <taxon>Metazoa</taxon>
        <taxon>Cnidaria</taxon>
        <taxon>Anthozoa</taxon>
        <taxon>Hexacorallia</taxon>
        <taxon>Scleractinia</taxon>
        <taxon>Caryophylliina</taxon>
        <taxon>Caryophylliidae</taxon>
        <taxon>Desmophyllum</taxon>
    </lineage>
</organism>
<feature type="compositionally biased region" description="Basic and acidic residues" evidence="1">
    <location>
        <begin position="356"/>
        <end position="365"/>
    </location>
</feature>
<evidence type="ECO:0000256" key="1">
    <source>
        <dbReference type="SAM" id="MobiDB-lite"/>
    </source>
</evidence>
<accession>A0A9W9YPN3</accession>
<feature type="compositionally biased region" description="Acidic residues" evidence="1">
    <location>
        <begin position="483"/>
        <end position="492"/>
    </location>
</feature>